<name>A0A4V5ZWY5_STECR</name>
<dbReference type="AlphaFoldDB" id="A0A4V5ZWY5"/>
<reference evidence="2 3" key="2">
    <citation type="journal article" date="2019" name="G3 (Bethesda)">
        <title>Hybrid Assembly of the Genome of the Entomopathogenic Nematode Steinernema carpocapsae Identifies the X-Chromosome.</title>
        <authorList>
            <person name="Serra L."/>
            <person name="Macchietto M."/>
            <person name="Macias-Munoz A."/>
            <person name="McGill C.J."/>
            <person name="Rodriguez I.M."/>
            <person name="Rodriguez B."/>
            <person name="Murad R."/>
            <person name="Mortazavi A."/>
        </authorList>
    </citation>
    <scope>NUCLEOTIDE SEQUENCE [LARGE SCALE GENOMIC DNA]</scope>
    <source>
        <strain evidence="2 3">ALL</strain>
    </source>
</reference>
<sequence length="104" mass="11367">MDDPAVPQEVTAVAPREDRESSVELLYEVSRTASAASPSQNATEPEKLHTSLFGENEFMDRAAAEEPAMYREFIEATTEVNNVIAEILKDLQALPTPPPDMCGS</sequence>
<protein>
    <submittedName>
        <fullName evidence="2">Uncharacterized protein</fullName>
    </submittedName>
</protein>
<organism evidence="2 3">
    <name type="scientific">Steinernema carpocapsae</name>
    <name type="common">Entomopathogenic nematode</name>
    <dbReference type="NCBI Taxonomy" id="34508"/>
    <lineage>
        <taxon>Eukaryota</taxon>
        <taxon>Metazoa</taxon>
        <taxon>Ecdysozoa</taxon>
        <taxon>Nematoda</taxon>
        <taxon>Chromadorea</taxon>
        <taxon>Rhabditida</taxon>
        <taxon>Tylenchina</taxon>
        <taxon>Panagrolaimomorpha</taxon>
        <taxon>Strongyloidoidea</taxon>
        <taxon>Steinernematidae</taxon>
        <taxon>Steinernema</taxon>
    </lineage>
</organism>
<evidence type="ECO:0000313" key="3">
    <source>
        <dbReference type="Proteomes" id="UP000298663"/>
    </source>
</evidence>
<dbReference type="EMBL" id="AZBU02000014">
    <property type="protein sequence ID" value="TKR57605.1"/>
    <property type="molecule type" value="Genomic_DNA"/>
</dbReference>
<evidence type="ECO:0000313" key="2">
    <source>
        <dbReference type="EMBL" id="TKR57605.1"/>
    </source>
</evidence>
<keyword evidence="3" id="KW-1185">Reference proteome</keyword>
<proteinExistence type="predicted"/>
<feature type="region of interest" description="Disordered" evidence="1">
    <location>
        <begin position="1"/>
        <end position="21"/>
    </location>
</feature>
<dbReference type="Proteomes" id="UP000298663">
    <property type="component" value="Unassembled WGS sequence"/>
</dbReference>
<reference evidence="2 3" key="1">
    <citation type="journal article" date="2015" name="Genome Biol.">
        <title>Comparative genomics of Steinernema reveals deeply conserved gene regulatory networks.</title>
        <authorList>
            <person name="Dillman A.R."/>
            <person name="Macchietto M."/>
            <person name="Porter C.F."/>
            <person name="Rogers A."/>
            <person name="Williams B."/>
            <person name="Antoshechkin I."/>
            <person name="Lee M.M."/>
            <person name="Goodwin Z."/>
            <person name="Lu X."/>
            <person name="Lewis E.E."/>
            <person name="Goodrich-Blair H."/>
            <person name="Stock S.P."/>
            <person name="Adams B.J."/>
            <person name="Sternberg P.W."/>
            <person name="Mortazavi A."/>
        </authorList>
    </citation>
    <scope>NUCLEOTIDE SEQUENCE [LARGE SCALE GENOMIC DNA]</scope>
    <source>
        <strain evidence="2 3">ALL</strain>
    </source>
</reference>
<comment type="caution">
    <text evidence="2">The sequence shown here is derived from an EMBL/GenBank/DDBJ whole genome shotgun (WGS) entry which is preliminary data.</text>
</comment>
<evidence type="ECO:0000256" key="1">
    <source>
        <dbReference type="SAM" id="MobiDB-lite"/>
    </source>
</evidence>
<gene>
    <name evidence="2" type="ORF">L596_030286</name>
</gene>
<accession>A0A4V5ZWY5</accession>